<reference evidence="3" key="1">
    <citation type="journal article" date="2014" name="Int. J. Syst. Evol. Microbiol.">
        <title>Complete genome sequence of Corynebacterium casei LMG S-19264T (=DSM 44701T), isolated from a smear-ripened cheese.</title>
        <authorList>
            <consortium name="US DOE Joint Genome Institute (JGI-PGF)"/>
            <person name="Walter F."/>
            <person name="Albersmeier A."/>
            <person name="Kalinowski J."/>
            <person name="Ruckert C."/>
        </authorList>
    </citation>
    <scope>NUCLEOTIDE SEQUENCE</scope>
    <source>
        <strain evidence="3">CCM 8433</strain>
    </source>
</reference>
<dbReference type="Gene3D" id="3.10.450.40">
    <property type="match status" value="2"/>
</dbReference>
<keyword evidence="1" id="KW-0812">Transmembrane</keyword>
<keyword evidence="1" id="KW-0472">Membrane</keyword>
<dbReference type="EMBL" id="BMDT01000001">
    <property type="protein sequence ID" value="GGI64489.1"/>
    <property type="molecule type" value="Genomic_DNA"/>
</dbReference>
<dbReference type="InterPro" id="IPR046350">
    <property type="entry name" value="Cystatin_sf"/>
</dbReference>
<keyword evidence="4" id="KW-1185">Reference proteome</keyword>
<feature type="domain" description="Cell wall elongation regulator TseB-like" evidence="2">
    <location>
        <begin position="46"/>
        <end position="90"/>
    </location>
</feature>
<accession>A0A917N3W9</accession>
<dbReference type="Proteomes" id="UP000622610">
    <property type="component" value="Unassembled WGS sequence"/>
</dbReference>
<name>A0A917N3W9_9ENTE</name>
<evidence type="ECO:0000259" key="2">
    <source>
        <dbReference type="Pfam" id="PF17881"/>
    </source>
</evidence>
<sequence>MSQSDSKEKKAVLGLFITIVGLLLIILITSLGYIRASRPMRQARAEAIELANQHVKLASVDQFYWFTREATYFSLVGEDAKGQEIVVIIPKSGEEILIKKQEEGITEEEAKGIVRTEFPNERIKKVTLGMYQEQIVWEVMTKVSEEEHYYLLAFSDGALIKSIPSIE</sequence>
<dbReference type="RefSeq" id="WP_188366347.1">
    <property type="nucleotide sequence ID" value="NZ_BMDT01000001.1"/>
</dbReference>
<dbReference type="Pfam" id="PF17881">
    <property type="entry name" value="TseB"/>
    <property type="match status" value="1"/>
</dbReference>
<protein>
    <submittedName>
        <fullName evidence="3">Peptidase</fullName>
    </submittedName>
</protein>
<dbReference type="SUPFAM" id="SSF54403">
    <property type="entry name" value="Cystatin/monellin"/>
    <property type="match status" value="2"/>
</dbReference>
<evidence type="ECO:0000256" key="1">
    <source>
        <dbReference type="SAM" id="Phobius"/>
    </source>
</evidence>
<dbReference type="AlphaFoldDB" id="A0A917N3W9"/>
<keyword evidence="1" id="KW-1133">Transmembrane helix</keyword>
<proteinExistence type="predicted"/>
<evidence type="ECO:0000313" key="4">
    <source>
        <dbReference type="Proteomes" id="UP000622610"/>
    </source>
</evidence>
<organism evidence="3 4">
    <name type="scientific">Enterococcus alcedinis</name>
    <dbReference type="NCBI Taxonomy" id="1274384"/>
    <lineage>
        <taxon>Bacteria</taxon>
        <taxon>Bacillati</taxon>
        <taxon>Bacillota</taxon>
        <taxon>Bacilli</taxon>
        <taxon>Lactobacillales</taxon>
        <taxon>Enterococcaceae</taxon>
        <taxon>Enterococcus</taxon>
    </lineage>
</organism>
<dbReference type="InterPro" id="IPR041401">
    <property type="entry name" value="TseB-like_dom"/>
</dbReference>
<feature type="transmembrane region" description="Helical" evidence="1">
    <location>
        <begin position="12"/>
        <end position="34"/>
    </location>
</feature>
<reference evidence="3" key="2">
    <citation type="submission" date="2020-09" db="EMBL/GenBank/DDBJ databases">
        <authorList>
            <person name="Sun Q."/>
            <person name="Sedlacek I."/>
        </authorList>
    </citation>
    <scope>NUCLEOTIDE SEQUENCE</scope>
    <source>
        <strain evidence="3">CCM 8433</strain>
    </source>
</reference>
<comment type="caution">
    <text evidence="3">The sequence shown here is derived from an EMBL/GenBank/DDBJ whole genome shotgun (WGS) entry which is preliminary data.</text>
</comment>
<gene>
    <name evidence="3" type="ORF">GCM10011482_01430</name>
</gene>
<evidence type="ECO:0000313" key="3">
    <source>
        <dbReference type="EMBL" id="GGI64489.1"/>
    </source>
</evidence>